<name>C3ZNM9_BRAFL</name>
<comment type="similarity">
    <text evidence="2">Belongs to the polycystin family.</text>
</comment>
<keyword evidence="5 7" id="KW-0472">Membrane</keyword>
<comment type="subcellular location">
    <subcellularLocation>
        <location evidence="1">Membrane</location>
        <topology evidence="1">Multi-pass membrane protein</topology>
    </subcellularLocation>
</comment>
<accession>C3ZNM9</accession>
<evidence type="ECO:0000256" key="5">
    <source>
        <dbReference type="ARBA" id="ARBA00023136"/>
    </source>
</evidence>
<feature type="region of interest" description="Disordered" evidence="6">
    <location>
        <begin position="450"/>
        <end position="471"/>
    </location>
</feature>
<dbReference type="InterPro" id="IPR003961">
    <property type="entry name" value="FN3_dom"/>
</dbReference>
<dbReference type="Pfam" id="PF00041">
    <property type="entry name" value="fn3"/>
    <property type="match status" value="2"/>
</dbReference>
<dbReference type="InterPro" id="IPR036116">
    <property type="entry name" value="FN3_sf"/>
</dbReference>
<evidence type="ECO:0000256" key="7">
    <source>
        <dbReference type="SAM" id="Phobius"/>
    </source>
</evidence>
<organism>
    <name type="scientific">Branchiostoma floridae</name>
    <name type="common">Florida lancelet</name>
    <name type="synonym">Amphioxus</name>
    <dbReference type="NCBI Taxonomy" id="7739"/>
    <lineage>
        <taxon>Eukaryota</taxon>
        <taxon>Metazoa</taxon>
        <taxon>Chordata</taxon>
        <taxon>Cephalochordata</taxon>
        <taxon>Leptocardii</taxon>
        <taxon>Amphioxiformes</taxon>
        <taxon>Branchiostomatidae</taxon>
        <taxon>Branchiostoma</taxon>
    </lineage>
</organism>
<dbReference type="InterPro" id="IPR013122">
    <property type="entry name" value="PKD1_2_channel"/>
</dbReference>
<evidence type="ECO:0000313" key="9">
    <source>
        <dbReference type="EMBL" id="EEN45881.1"/>
    </source>
</evidence>
<dbReference type="Pfam" id="PF08016">
    <property type="entry name" value="PKD_channel"/>
    <property type="match status" value="1"/>
</dbReference>
<evidence type="ECO:0000256" key="6">
    <source>
        <dbReference type="SAM" id="MobiDB-lite"/>
    </source>
</evidence>
<dbReference type="AlphaFoldDB" id="C3ZNM9"/>
<evidence type="ECO:0000259" key="8">
    <source>
        <dbReference type="PROSITE" id="PS50853"/>
    </source>
</evidence>
<dbReference type="eggNOG" id="KOG1225">
    <property type="taxonomic scope" value="Eukaryota"/>
</dbReference>
<evidence type="ECO:0000256" key="1">
    <source>
        <dbReference type="ARBA" id="ARBA00004141"/>
    </source>
</evidence>
<dbReference type="EMBL" id="GG666652">
    <property type="protein sequence ID" value="EEN45881.1"/>
    <property type="molecule type" value="Genomic_DNA"/>
</dbReference>
<dbReference type="CDD" id="cd00063">
    <property type="entry name" value="FN3"/>
    <property type="match status" value="2"/>
</dbReference>
<evidence type="ECO:0000256" key="4">
    <source>
        <dbReference type="ARBA" id="ARBA00022989"/>
    </source>
</evidence>
<protein>
    <recommendedName>
        <fullName evidence="8">Fibronectin type-III domain-containing protein</fullName>
    </recommendedName>
</protein>
<dbReference type="InParanoid" id="C3ZNM9"/>
<sequence>MNFTFSHVTENSAIFHWQKPVRALVAAYRVWLLDKETALTVSTHYLLDSATSTAFTYLIPATEYVVAITCISLSVEGPQASVTIITDTDPPRQLLADDIGYSSLALSWIPPVAKLSEYQLTYSSAEQRRRRRALSSVTLPGDISNYWLHGLVPATQYTISLTAVSRISPAEMELNITELFPTTKYIIRIEAVSMHGRSAEVMCFGTTADNIDVVKDTTTSLPASTKLLSTTEPVLTTTAGLGLKISTNTFWLDEDFTTPSKRKGNGEMDLSTPYRTLSPLDALQRLKDQMDQSNGEVASLENVIGIVTGINSLLQVNTSQSSSAGFSPELLRNAGLSLEQTMERTANNLLAMLPATDDYMKAFENDDVAVAVARSTRRDIMLESRQVNVSASPTYCNIEGGADAKMIVMERNLFSWNASTFGQNVTTPVTMFSWGSQRFDHNCSVQMNLSQPVESQSTENTENPRRKKRDIPERGLAGAQFALGGIVNGQNSNATMVLYAFDVPADTTVVVMQLSWWDPSAAFRLYFRYDTLPTEEFYDEKMIVEEEDTVLAWRRGTNSARKFVPNIKKRRGRLYVGIQKAGMLVFGTHMKAYTNVLHTNFALFEMLLGRFFAEEILESNRYIGPIFFTLFMILIFILLVNFLVTIICDAIATGVYVADEHDQELADYIWRSFQGIFGIHVPPPKYEITDEMKETELNTTFEMIEEALNETLDVTSSLLEHIIIDKPSLNIHDYDIAQHQFSKEPLEIKYESEAMQPSTSTAIEQQVENLLKAHEEDTARYEEVQNKSRRRAEAMLKRKLAEKREKTQTMVHHAQEMMEQHAAYEERLDQQQKMNRRLFQSKLRQKMALRGLQKRDDQKQ</sequence>
<dbReference type="eggNOG" id="KOG3599">
    <property type="taxonomic scope" value="Eukaryota"/>
</dbReference>
<reference evidence="9" key="1">
    <citation type="journal article" date="2008" name="Nature">
        <title>The amphioxus genome and the evolution of the chordate karyotype.</title>
        <authorList>
            <consortium name="US DOE Joint Genome Institute (JGI-PGF)"/>
            <person name="Putnam N.H."/>
            <person name="Butts T."/>
            <person name="Ferrier D.E.K."/>
            <person name="Furlong R.F."/>
            <person name="Hellsten U."/>
            <person name="Kawashima T."/>
            <person name="Robinson-Rechavi M."/>
            <person name="Shoguchi E."/>
            <person name="Terry A."/>
            <person name="Yu J.-K."/>
            <person name="Benito-Gutierrez E.L."/>
            <person name="Dubchak I."/>
            <person name="Garcia-Fernandez J."/>
            <person name="Gibson-Brown J.J."/>
            <person name="Grigoriev I.V."/>
            <person name="Horton A.C."/>
            <person name="de Jong P.J."/>
            <person name="Jurka J."/>
            <person name="Kapitonov V.V."/>
            <person name="Kohara Y."/>
            <person name="Kuroki Y."/>
            <person name="Lindquist E."/>
            <person name="Lucas S."/>
            <person name="Osoegawa K."/>
            <person name="Pennacchio L.A."/>
            <person name="Salamov A.A."/>
            <person name="Satou Y."/>
            <person name="Sauka-Spengler T."/>
            <person name="Schmutz J."/>
            <person name="Shin-I T."/>
            <person name="Toyoda A."/>
            <person name="Bronner-Fraser M."/>
            <person name="Fujiyama A."/>
            <person name="Holland L.Z."/>
            <person name="Holland P.W.H."/>
            <person name="Satoh N."/>
            <person name="Rokhsar D.S."/>
        </authorList>
    </citation>
    <scope>NUCLEOTIDE SEQUENCE [LARGE SCALE GENOMIC DNA]</scope>
    <source>
        <strain evidence="9">S238N-H82</strain>
        <tissue evidence="9">Testes</tissue>
    </source>
</reference>
<keyword evidence="4 7" id="KW-1133">Transmembrane helix</keyword>
<feature type="compositionally biased region" description="Polar residues" evidence="6">
    <location>
        <begin position="450"/>
        <end position="461"/>
    </location>
</feature>
<keyword evidence="3 7" id="KW-0812">Transmembrane</keyword>
<evidence type="ECO:0000256" key="3">
    <source>
        <dbReference type="ARBA" id="ARBA00022692"/>
    </source>
</evidence>
<evidence type="ECO:0000256" key="2">
    <source>
        <dbReference type="ARBA" id="ARBA00007200"/>
    </source>
</evidence>
<dbReference type="InterPro" id="IPR051223">
    <property type="entry name" value="Polycystin"/>
</dbReference>
<dbReference type="GO" id="GO:0016020">
    <property type="term" value="C:membrane"/>
    <property type="evidence" value="ECO:0007669"/>
    <property type="project" value="UniProtKB-SubCell"/>
</dbReference>
<dbReference type="Gene3D" id="2.60.40.10">
    <property type="entry name" value="Immunoglobulins"/>
    <property type="match status" value="2"/>
</dbReference>
<dbReference type="PANTHER" id="PTHR10877:SF194">
    <property type="entry name" value="LOCATION OF VULVA DEFECTIVE 1"/>
    <property type="match status" value="1"/>
</dbReference>
<dbReference type="SMART" id="SM00060">
    <property type="entry name" value="FN3"/>
    <property type="match status" value="2"/>
</dbReference>
<dbReference type="PANTHER" id="PTHR10877">
    <property type="entry name" value="POLYCYSTIN FAMILY MEMBER"/>
    <property type="match status" value="1"/>
</dbReference>
<feature type="transmembrane region" description="Helical" evidence="7">
    <location>
        <begin position="622"/>
        <end position="644"/>
    </location>
</feature>
<feature type="domain" description="Fibronectin type-III" evidence="8">
    <location>
        <begin position="1"/>
        <end position="91"/>
    </location>
</feature>
<gene>
    <name evidence="9" type="ORF">BRAFLDRAFT_100690</name>
</gene>
<dbReference type="InterPro" id="IPR013783">
    <property type="entry name" value="Ig-like_fold"/>
</dbReference>
<proteinExistence type="inferred from homology"/>
<dbReference type="PROSITE" id="PS50853">
    <property type="entry name" value="FN3"/>
    <property type="match status" value="1"/>
</dbReference>
<dbReference type="SUPFAM" id="SSF49265">
    <property type="entry name" value="Fibronectin type III"/>
    <property type="match status" value="1"/>
</dbReference>